<dbReference type="EMBL" id="CH479182">
    <property type="protein sequence ID" value="EDW33900.1"/>
    <property type="molecule type" value="Genomic_DNA"/>
</dbReference>
<dbReference type="AlphaFoldDB" id="B4GE65"/>
<feature type="transmembrane region" description="Helical" evidence="1">
    <location>
        <begin position="58"/>
        <end position="84"/>
    </location>
</feature>
<proteinExistence type="predicted"/>
<sequence length="96" mass="10230">MEYAVVCAKKTCKKQITQDQPNVPAGSTTAKCTQNALDFLASVMAAAMSMTFGRGGALLGNLIFGLLIDLNCIIPIIIFSGMLFGKYLIMPLPSLN</sequence>
<keyword evidence="1" id="KW-0812">Transmembrane</keyword>
<dbReference type="Proteomes" id="UP000008744">
    <property type="component" value="Unassembled WGS sequence"/>
</dbReference>
<protein>
    <submittedName>
        <fullName evidence="2">GL21881</fullName>
    </submittedName>
</protein>
<dbReference type="STRING" id="7234.B4GE65"/>
<evidence type="ECO:0000256" key="1">
    <source>
        <dbReference type="SAM" id="Phobius"/>
    </source>
</evidence>
<gene>
    <name evidence="2" type="primary">Dper\GL21881</name>
    <name evidence="2" type="ORF">Dper_GL21881</name>
</gene>
<evidence type="ECO:0000313" key="2">
    <source>
        <dbReference type="EMBL" id="EDW33900.1"/>
    </source>
</evidence>
<keyword evidence="1" id="KW-1133">Transmembrane helix</keyword>
<reference evidence="2 3" key="1">
    <citation type="journal article" date="2007" name="Nature">
        <title>Evolution of genes and genomes on the Drosophila phylogeny.</title>
        <authorList>
            <consortium name="Drosophila 12 Genomes Consortium"/>
            <person name="Clark A.G."/>
            <person name="Eisen M.B."/>
            <person name="Smith D.R."/>
            <person name="Bergman C.M."/>
            <person name="Oliver B."/>
            <person name="Markow T.A."/>
            <person name="Kaufman T.C."/>
            <person name="Kellis M."/>
            <person name="Gelbart W."/>
            <person name="Iyer V.N."/>
            <person name="Pollard D.A."/>
            <person name="Sackton T.B."/>
            <person name="Larracuente A.M."/>
            <person name="Singh N.D."/>
            <person name="Abad J.P."/>
            <person name="Abt D.N."/>
            <person name="Adryan B."/>
            <person name="Aguade M."/>
            <person name="Akashi H."/>
            <person name="Anderson W.W."/>
            <person name="Aquadro C.F."/>
            <person name="Ardell D.H."/>
            <person name="Arguello R."/>
            <person name="Artieri C.G."/>
            <person name="Barbash D.A."/>
            <person name="Barker D."/>
            <person name="Barsanti P."/>
            <person name="Batterham P."/>
            <person name="Batzoglou S."/>
            <person name="Begun D."/>
            <person name="Bhutkar A."/>
            <person name="Blanco E."/>
            <person name="Bosak S.A."/>
            <person name="Bradley R.K."/>
            <person name="Brand A.D."/>
            <person name="Brent M.R."/>
            <person name="Brooks A.N."/>
            <person name="Brown R.H."/>
            <person name="Butlin R.K."/>
            <person name="Caggese C."/>
            <person name="Calvi B.R."/>
            <person name="Bernardo de Carvalho A."/>
            <person name="Caspi A."/>
            <person name="Castrezana S."/>
            <person name="Celniker S.E."/>
            <person name="Chang J.L."/>
            <person name="Chapple C."/>
            <person name="Chatterji S."/>
            <person name="Chinwalla A."/>
            <person name="Civetta A."/>
            <person name="Clifton S.W."/>
            <person name="Comeron J.M."/>
            <person name="Costello J.C."/>
            <person name="Coyne J.A."/>
            <person name="Daub J."/>
            <person name="David R.G."/>
            <person name="Delcher A.L."/>
            <person name="Delehaunty K."/>
            <person name="Do C.B."/>
            <person name="Ebling H."/>
            <person name="Edwards K."/>
            <person name="Eickbush T."/>
            <person name="Evans J.D."/>
            <person name="Filipski A."/>
            <person name="Findeiss S."/>
            <person name="Freyhult E."/>
            <person name="Fulton L."/>
            <person name="Fulton R."/>
            <person name="Garcia A.C."/>
            <person name="Gardiner A."/>
            <person name="Garfield D.A."/>
            <person name="Garvin B.E."/>
            <person name="Gibson G."/>
            <person name="Gilbert D."/>
            <person name="Gnerre S."/>
            <person name="Godfrey J."/>
            <person name="Good R."/>
            <person name="Gotea V."/>
            <person name="Gravely B."/>
            <person name="Greenberg A.J."/>
            <person name="Griffiths-Jones S."/>
            <person name="Gross S."/>
            <person name="Guigo R."/>
            <person name="Gustafson E.A."/>
            <person name="Haerty W."/>
            <person name="Hahn M.W."/>
            <person name="Halligan D.L."/>
            <person name="Halpern A.L."/>
            <person name="Halter G.M."/>
            <person name="Han M.V."/>
            <person name="Heger A."/>
            <person name="Hillier L."/>
            <person name="Hinrichs A.S."/>
            <person name="Holmes I."/>
            <person name="Hoskins R.A."/>
            <person name="Hubisz M.J."/>
            <person name="Hultmark D."/>
            <person name="Huntley M.A."/>
            <person name="Jaffe D.B."/>
            <person name="Jagadeeshan S."/>
            <person name="Jeck W.R."/>
            <person name="Johnson J."/>
            <person name="Jones C.D."/>
            <person name="Jordan W.C."/>
            <person name="Karpen G.H."/>
            <person name="Kataoka E."/>
            <person name="Keightley P.D."/>
            <person name="Kheradpour P."/>
            <person name="Kirkness E.F."/>
            <person name="Koerich L.B."/>
            <person name="Kristiansen K."/>
            <person name="Kudrna D."/>
            <person name="Kulathinal R.J."/>
            <person name="Kumar S."/>
            <person name="Kwok R."/>
            <person name="Lander E."/>
            <person name="Langley C.H."/>
            <person name="Lapoint R."/>
            <person name="Lazzaro B.P."/>
            <person name="Lee S.J."/>
            <person name="Levesque L."/>
            <person name="Li R."/>
            <person name="Lin C.F."/>
            <person name="Lin M.F."/>
            <person name="Lindblad-Toh K."/>
            <person name="Llopart A."/>
            <person name="Long M."/>
            <person name="Low L."/>
            <person name="Lozovsky E."/>
            <person name="Lu J."/>
            <person name="Luo M."/>
            <person name="Machado C.A."/>
            <person name="Makalowski W."/>
            <person name="Marzo M."/>
            <person name="Matsuda M."/>
            <person name="Matzkin L."/>
            <person name="McAllister B."/>
            <person name="McBride C.S."/>
            <person name="McKernan B."/>
            <person name="McKernan K."/>
            <person name="Mendez-Lago M."/>
            <person name="Minx P."/>
            <person name="Mollenhauer M.U."/>
            <person name="Montooth K."/>
            <person name="Mount S.M."/>
            <person name="Mu X."/>
            <person name="Myers E."/>
            <person name="Negre B."/>
            <person name="Newfeld S."/>
            <person name="Nielsen R."/>
            <person name="Noor M.A."/>
            <person name="O'Grady P."/>
            <person name="Pachter L."/>
            <person name="Papaceit M."/>
            <person name="Parisi M.J."/>
            <person name="Parisi M."/>
            <person name="Parts L."/>
            <person name="Pedersen J.S."/>
            <person name="Pesole G."/>
            <person name="Phillippy A.M."/>
            <person name="Ponting C.P."/>
            <person name="Pop M."/>
            <person name="Porcelli D."/>
            <person name="Powell J.R."/>
            <person name="Prohaska S."/>
            <person name="Pruitt K."/>
            <person name="Puig M."/>
            <person name="Quesneville H."/>
            <person name="Ram K.R."/>
            <person name="Rand D."/>
            <person name="Rasmussen M.D."/>
            <person name="Reed L.K."/>
            <person name="Reenan R."/>
            <person name="Reily A."/>
            <person name="Remington K.A."/>
            <person name="Rieger T.T."/>
            <person name="Ritchie M.G."/>
            <person name="Robin C."/>
            <person name="Rogers Y.H."/>
            <person name="Rohde C."/>
            <person name="Rozas J."/>
            <person name="Rubenfield M.J."/>
            <person name="Ruiz A."/>
            <person name="Russo S."/>
            <person name="Salzberg S.L."/>
            <person name="Sanchez-Gracia A."/>
            <person name="Saranga D.J."/>
            <person name="Sato H."/>
            <person name="Schaeffer S.W."/>
            <person name="Schatz M.C."/>
            <person name="Schlenke T."/>
            <person name="Schwartz R."/>
            <person name="Segarra C."/>
            <person name="Singh R.S."/>
            <person name="Sirot L."/>
            <person name="Sirota M."/>
            <person name="Sisneros N.B."/>
            <person name="Smith C.D."/>
            <person name="Smith T.F."/>
            <person name="Spieth J."/>
            <person name="Stage D.E."/>
            <person name="Stark A."/>
            <person name="Stephan W."/>
            <person name="Strausberg R.L."/>
            <person name="Strempel S."/>
            <person name="Sturgill D."/>
            <person name="Sutton G."/>
            <person name="Sutton G.G."/>
            <person name="Tao W."/>
            <person name="Teichmann S."/>
            <person name="Tobari Y.N."/>
            <person name="Tomimura Y."/>
            <person name="Tsolas J.M."/>
            <person name="Valente V.L."/>
            <person name="Venter E."/>
            <person name="Venter J.C."/>
            <person name="Vicario S."/>
            <person name="Vieira F.G."/>
            <person name="Vilella A.J."/>
            <person name="Villasante A."/>
            <person name="Walenz B."/>
            <person name="Wang J."/>
            <person name="Wasserman M."/>
            <person name="Watts T."/>
            <person name="Wilson D."/>
            <person name="Wilson R.K."/>
            <person name="Wing R.A."/>
            <person name="Wolfner M.F."/>
            <person name="Wong A."/>
            <person name="Wong G.K."/>
            <person name="Wu C.I."/>
            <person name="Wu G."/>
            <person name="Yamamoto D."/>
            <person name="Yang H.P."/>
            <person name="Yang S.P."/>
            <person name="Yorke J.A."/>
            <person name="Yoshida K."/>
            <person name="Zdobnov E."/>
            <person name="Zhang P."/>
            <person name="Zhang Y."/>
            <person name="Zimin A.V."/>
            <person name="Baldwin J."/>
            <person name="Abdouelleil A."/>
            <person name="Abdulkadir J."/>
            <person name="Abebe A."/>
            <person name="Abera B."/>
            <person name="Abreu J."/>
            <person name="Acer S.C."/>
            <person name="Aftuck L."/>
            <person name="Alexander A."/>
            <person name="An P."/>
            <person name="Anderson E."/>
            <person name="Anderson S."/>
            <person name="Arachi H."/>
            <person name="Azer M."/>
            <person name="Bachantsang P."/>
            <person name="Barry A."/>
            <person name="Bayul T."/>
            <person name="Berlin A."/>
            <person name="Bessette D."/>
            <person name="Bloom T."/>
            <person name="Blye J."/>
            <person name="Boguslavskiy L."/>
            <person name="Bonnet C."/>
            <person name="Boukhgalter B."/>
            <person name="Bourzgui I."/>
            <person name="Brown A."/>
            <person name="Cahill P."/>
            <person name="Channer S."/>
            <person name="Cheshatsang Y."/>
            <person name="Chuda L."/>
            <person name="Citroen M."/>
            <person name="Collymore A."/>
            <person name="Cooke P."/>
            <person name="Costello M."/>
            <person name="D'Aco K."/>
            <person name="Daza R."/>
            <person name="De Haan G."/>
            <person name="DeGray S."/>
            <person name="DeMaso C."/>
            <person name="Dhargay N."/>
            <person name="Dooley K."/>
            <person name="Dooley E."/>
            <person name="Doricent M."/>
            <person name="Dorje P."/>
            <person name="Dorjee K."/>
            <person name="Dupes A."/>
            <person name="Elong R."/>
            <person name="Falk J."/>
            <person name="Farina A."/>
            <person name="Faro S."/>
            <person name="Ferguson D."/>
            <person name="Fisher S."/>
            <person name="Foley C.D."/>
            <person name="Franke A."/>
            <person name="Friedrich D."/>
            <person name="Gadbois L."/>
            <person name="Gearin G."/>
            <person name="Gearin C.R."/>
            <person name="Giannoukos G."/>
            <person name="Goode T."/>
            <person name="Graham J."/>
            <person name="Grandbois E."/>
            <person name="Grewal S."/>
            <person name="Gyaltsen K."/>
            <person name="Hafez N."/>
            <person name="Hagos B."/>
            <person name="Hall J."/>
            <person name="Henson C."/>
            <person name="Hollinger A."/>
            <person name="Honan T."/>
            <person name="Huard M.D."/>
            <person name="Hughes L."/>
            <person name="Hurhula B."/>
            <person name="Husby M.E."/>
            <person name="Kamat A."/>
            <person name="Kanga B."/>
            <person name="Kashin S."/>
            <person name="Khazanovich D."/>
            <person name="Kisner P."/>
            <person name="Lance K."/>
            <person name="Lara M."/>
            <person name="Lee W."/>
            <person name="Lennon N."/>
            <person name="Letendre F."/>
            <person name="LeVine R."/>
            <person name="Lipovsky A."/>
            <person name="Liu X."/>
            <person name="Liu J."/>
            <person name="Liu S."/>
            <person name="Lokyitsang T."/>
            <person name="Lokyitsang Y."/>
            <person name="Lubonja R."/>
            <person name="Lui A."/>
            <person name="MacDonald P."/>
            <person name="Magnisalis V."/>
            <person name="Maru K."/>
            <person name="Matthews C."/>
            <person name="McCusker W."/>
            <person name="McDonough S."/>
            <person name="Mehta T."/>
            <person name="Meldrim J."/>
            <person name="Meneus L."/>
            <person name="Mihai O."/>
            <person name="Mihalev A."/>
            <person name="Mihova T."/>
            <person name="Mittelman R."/>
            <person name="Mlenga V."/>
            <person name="Montmayeur A."/>
            <person name="Mulrain L."/>
            <person name="Navidi A."/>
            <person name="Naylor J."/>
            <person name="Negash T."/>
            <person name="Nguyen T."/>
            <person name="Nguyen N."/>
            <person name="Nicol R."/>
            <person name="Norbu C."/>
            <person name="Norbu N."/>
            <person name="Novod N."/>
            <person name="O'Neill B."/>
            <person name="Osman S."/>
            <person name="Markiewicz E."/>
            <person name="Oyono O.L."/>
            <person name="Patti C."/>
            <person name="Phunkhang P."/>
            <person name="Pierre F."/>
            <person name="Priest M."/>
            <person name="Raghuraman S."/>
            <person name="Rege F."/>
            <person name="Reyes R."/>
            <person name="Rise C."/>
            <person name="Rogov P."/>
            <person name="Ross K."/>
            <person name="Ryan E."/>
            <person name="Settipalli S."/>
            <person name="Shea T."/>
            <person name="Sherpa N."/>
            <person name="Shi L."/>
            <person name="Shih D."/>
            <person name="Sparrow T."/>
            <person name="Spaulding J."/>
            <person name="Stalker J."/>
            <person name="Stange-Thomann N."/>
            <person name="Stavropoulos S."/>
            <person name="Stone C."/>
            <person name="Strader C."/>
            <person name="Tesfaye S."/>
            <person name="Thomson T."/>
            <person name="Thoulutsang Y."/>
            <person name="Thoulutsang D."/>
            <person name="Topham K."/>
            <person name="Topping I."/>
            <person name="Tsamla T."/>
            <person name="Vassiliev H."/>
            <person name="Vo A."/>
            <person name="Wangchuk T."/>
            <person name="Wangdi T."/>
            <person name="Weiand M."/>
            <person name="Wilkinson J."/>
            <person name="Wilson A."/>
            <person name="Yadav S."/>
            <person name="Young G."/>
            <person name="Yu Q."/>
            <person name="Zembek L."/>
            <person name="Zhong D."/>
            <person name="Zimmer A."/>
            <person name="Zwirko Z."/>
            <person name="Jaffe D.B."/>
            <person name="Alvarez P."/>
            <person name="Brockman W."/>
            <person name="Butler J."/>
            <person name="Chin C."/>
            <person name="Gnerre S."/>
            <person name="Grabherr M."/>
            <person name="Kleber M."/>
            <person name="Mauceli E."/>
            <person name="MacCallum I."/>
        </authorList>
    </citation>
    <scope>NUCLEOTIDE SEQUENCE [LARGE SCALE GENOMIC DNA]</scope>
    <source>
        <strain evidence="3">MSH-3 / Tucson 14011-0111.49</strain>
    </source>
</reference>
<dbReference type="HOGENOM" id="CLU_2361941_0_0_1"/>
<organism evidence="3">
    <name type="scientific">Drosophila persimilis</name>
    <name type="common">Fruit fly</name>
    <dbReference type="NCBI Taxonomy" id="7234"/>
    <lineage>
        <taxon>Eukaryota</taxon>
        <taxon>Metazoa</taxon>
        <taxon>Ecdysozoa</taxon>
        <taxon>Arthropoda</taxon>
        <taxon>Hexapoda</taxon>
        <taxon>Insecta</taxon>
        <taxon>Pterygota</taxon>
        <taxon>Neoptera</taxon>
        <taxon>Endopterygota</taxon>
        <taxon>Diptera</taxon>
        <taxon>Brachycera</taxon>
        <taxon>Muscomorpha</taxon>
        <taxon>Ephydroidea</taxon>
        <taxon>Drosophilidae</taxon>
        <taxon>Drosophila</taxon>
        <taxon>Sophophora</taxon>
    </lineage>
</organism>
<keyword evidence="3" id="KW-1185">Reference proteome</keyword>
<keyword evidence="1" id="KW-0472">Membrane</keyword>
<evidence type="ECO:0000313" key="3">
    <source>
        <dbReference type="Proteomes" id="UP000008744"/>
    </source>
</evidence>
<accession>B4GE65</accession>
<name>B4GE65_DROPE</name>